<dbReference type="SMART" id="SM00763">
    <property type="entry name" value="AAA_PrkA"/>
    <property type="match status" value="1"/>
</dbReference>
<proteinExistence type="predicted"/>
<evidence type="ECO:0000313" key="3">
    <source>
        <dbReference type="Proteomes" id="UP000443582"/>
    </source>
</evidence>
<accession>A0ABY0IJW2</accession>
<comment type="caution">
    <text evidence="2">The sequence shown here is derived from an EMBL/GenBank/DDBJ whole genome shotgun (WGS) entry which is preliminary data.</text>
</comment>
<dbReference type="PANTHER" id="PTHR30267:SF2">
    <property type="entry name" value="PROTEIN PRKA"/>
    <property type="match status" value="1"/>
</dbReference>
<evidence type="ECO:0000313" key="2">
    <source>
        <dbReference type="EMBL" id="RZF22774.1"/>
    </source>
</evidence>
<dbReference type="PANTHER" id="PTHR30267">
    <property type="entry name" value="PROTEIN KINASE PRKA"/>
    <property type="match status" value="1"/>
</dbReference>
<gene>
    <name evidence="2" type="ORF">DAY19_03085</name>
</gene>
<organism evidence="2 3">
    <name type="scientific">Halobacteriovorax vibrionivorans</name>
    <dbReference type="NCBI Taxonomy" id="2152716"/>
    <lineage>
        <taxon>Bacteria</taxon>
        <taxon>Pseudomonadati</taxon>
        <taxon>Bdellovibrionota</taxon>
        <taxon>Bacteriovoracia</taxon>
        <taxon>Bacteriovoracales</taxon>
        <taxon>Halobacteriovoraceae</taxon>
        <taxon>Halobacteriovorax</taxon>
    </lineage>
</organism>
<dbReference type="Pfam" id="PF08298">
    <property type="entry name" value="AAA_PrkA"/>
    <property type="match status" value="1"/>
</dbReference>
<keyword evidence="3" id="KW-1185">Reference proteome</keyword>
<reference evidence="3" key="1">
    <citation type="journal article" date="2019" name="Int. J. Syst. Evol. Microbiol.">
        <title>Halobacteriovorax valvorus sp. nov., a novel prokaryotic predator isolated from coastal seawater of China.</title>
        <authorList>
            <person name="Chen M.-X."/>
        </authorList>
    </citation>
    <scope>NUCLEOTIDE SEQUENCE [LARGE SCALE GENOMIC DNA]</scope>
    <source>
        <strain evidence="3">BL9</strain>
    </source>
</reference>
<evidence type="ECO:0000259" key="1">
    <source>
        <dbReference type="SMART" id="SM00763"/>
    </source>
</evidence>
<dbReference type="Proteomes" id="UP000443582">
    <property type="component" value="Unassembled WGS sequence"/>
</dbReference>
<dbReference type="InterPro" id="IPR027417">
    <property type="entry name" value="P-loop_NTPase"/>
</dbReference>
<dbReference type="InterPro" id="IPR013153">
    <property type="entry name" value="Prk_AAA"/>
</dbReference>
<dbReference type="SUPFAM" id="SSF52540">
    <property type="entry name" value="P-loop containing nucleoside triphosphate hydrolases"/>
    <property type="match status" value="1"/>
</dbReference>
<dbReference type="InterPro" id="IPR010650">
    <property type="entry name" value="PrkA_C"/>
</dbReference>
<dbReference type="Pfam" id="PF06798">
    <property type="entry name" value="PrkA"/>
    <property type="match status" value="1"/>
</dbReference>
<protein>
    <recommendedName>
        <fullName evidence="1">PrkA AAA domain-containing protein</fullName>
    </recommendedName>
</protein>
<name>A0ABY0IJW2_9BACT</name>
<dbReference type="EMBL" id="QDKL01000001">
    <property type="protein sequence ID" value="RZF22774.1"/>
    <property type="molecule type" value="Genomic_DNA"/>
</dbReference>
<feature type="domain" description="PrkA AAA" evidence="1">
    <location>
        <begin position="42"/>
        <end position="449"/>
    </location>
</feature>
<sequence>MCNTQSMVKLYIEFPYVKRIQRIIMDWIDSLNNLEVNGNEIMSFFEYYELFKKSPEKELRPTSAYLQDMVNYFGRDDHKHLNVFSHDDQDAPAVFGQYKIEEKIIEQLRNFAEEGFNNKFILLIGPNGSSKSSLVKRLMKGAEDYSKTDEGALYTFSWIFPINTVIKGNLGLNQASTTSDLSSYAQLEDKDISAILTSELKDHPLLLIPKEVRKDLIHSAFNENPEKQEEIEKSYLVRGDLSKRNRMIYDALLKNYKGKHEEVLKHIRVERYTISRRYSRSAVTIEPQLHVDAKMQQITMDQRLASLPPSLQSLNLFQMSGETIHANRGILEYSDLLKRPLDTFKYLLMTMESGSINLGGILTELDIFFIGTSNEVHLTAFKQHPDFNSFKGRFTFIRVPYLLDYKSEMKIYQKQINSIKDRTHFEPGALDAIAKFAVMTRIRSCMTKHYEDTKKLSAIVTTLNPLEKAGLYSEDRIIPGRLDVEQAQILKHNIERIESEFEFDNLYEGKFGISPRDIKNIIYRLADMNKAITFIQVLDYFKRIINKKSEYDFLNMSAHGDYHNPPKFIELINEAALDDFDKKLRESLGLVDDRSYEDYLKRYIENINAMIKGEKIKNVVTSKYEDADEYFIKEFENNINLKEDAANFRSHLISKLGAWYLDNKGEEVDYTKIFPEVVDRLKESFRKEQEKVIHKIAKNLVFFEAEMSGKEVKGHIPLKEDIKKEIKVVIDNLQSSYGYSQNGSFELIKYLIKERY</sequence>